<evidence type="ECO:0000313" key="1">
    <source>
        <dbReference type="EMBL" id="KIF51921.1"/>
    </source>
</evidence>
<dbReference type="Proteomes" id="UP000031586">
    <property type="component" value="Unassembled WGS sequence"/>
</dbReference>
<reference evidence="1 2" key="1">
    <citation type="submission" date="2014-07" db="EMBL/GenBank/DDBJ databases">
        <title>Unique and conserved regions in Vibrio harveyi and related species in comparison with the shrimp pathogen Vibrio harveyi CAIM 1792.</title>
        <authorList>
            <person name="Espinoza-Valles I."/>
            <person name="Vora G."/>
            <person name="Leekitcharoenphon P."/>
            <person name="Ussery D."/>
            <person name="Hoj L."/>
            <person name="Gomez-Gil B."/>
        </authorList>
    </citation>
    <scope>NUCLEOTIDE SEQUENCE [LARGE SCALE GENOMIC DNA]</scope>
    <source>
        <strain evidence="2">CAIM 1854 / LMG 25443</strain>
    </source>
</reference>
<gene>
    <name evidence="1" type="ORF">H735_17355</name>
</gene>
<dbReference type="AlphaFoldDB" id="A0A0C1ZFR2"/>
<proteinExistence type="predicted"/>
<protein>
    <submittedName>
        <fullName evidence="1">Uncharacterized protein</fullName>
    </submittedName>
</protein>
<dbReference type="RefSeq" id="WP_020196319.1">
    <property type="nucleotide sequence ID" value="NZ_BAOH01000051.1"/>
</dbReference>
<dbReference type="EMBL" id="JPRD01000028">
    <property type="protein sequence ID" value="KIF51921.1"/>
    <property type="molecule type" value="Genomic_DNA"/>
</dbReference>
<dbReference type="GeneID" id="47102185"/>
<evidence type="ECO:0000313" key="2">
    <source>
        <dbReference type="Proteomes" id="UP000031586"/>
    </source>
</evidence>
<name>A0A0C1ZFR2_9VIBR</name>
<accession>A0A0C1ZFR2</accession>
<sequence>MPQTLDQAVQVLDRDLEEFLLRFPLSITSAGQSKGAMRFYLYSHGDTAFGINQGVKMKEMRFRLGPKSLVKNAKALQCIHIPVSPFEQLKPDSISKVTHYDAADYLVTTQLTGCTFAIRKGKGGGLEFLHVQPKGDFNGMEVQRAVQKEFQVSFGRGSGTDNTTYGENTRVTVMGARTNGLWVVYAQYQDSSGSVTKVDCIYKEPSSVAYVD</sequence>
<dbReference type="PATRIC" id="fig|1229493.5.peg.2624"/>
<organism evidence="1 2">
    <name type="scientific">Vibrio owensii CAIM 1854 = LMG 25443</name>
    <dbReference type="NCBI Taxonomy" id="1229493"/>
    <lineage>
        <taxon>Bacteria</taxon>
        <taxon>Pseudomonadati</taxon>
        <taxon>Pseudomonadota</taxon>
        <taxon>Gammaproteobacteria</taxon>
        <taxon>Vibrionales</taxon>
        <taxon>Vibrionaceae</taxon>
        <taxon>Vibrio</taxon>
    </lineage>
</organism>
<comment type="caution">
    <text evidence="1">The sequence shown here is derived from an EMBL/GenBank/DDBJ whole genome shotgun (WGS) entry which is preliminary data.</text>
</comment>